<reference evidence="3" key="1">
    <citation type="submission" date="2016-10" db="EMBL/GenBank/DDBJ databases">
        <authorList>
            <person name="Varghese N."/>
            <person name="Submissions S."/>
        </authorList>
    </citation>
    <scope>NUCLEOTIDE SEQUENCE [LARGE SCALE GENOMIC DNA]</scope>
    <source>
        <strain evidence="3">DSM 17038</strain>
    </source>
</reference>
<dbReference type="EMBL" id="FOOX01000003">
    <property type="protein sequence ID" value="SFG24042.1"/>
    <property type="molecule type" value="Genomic_DNA"/>
</dbReference>
<evidence type="ECO:0000259" key="1">
    <source>
        <dbReference type="Pfam" id="PF01243"/>
    </source>
</evidence>
<organism evidence="2 3">
    <name type="scientific">Desulfotruncus arcticus DSM 17038</name>
    <dbReference type="NCBI Taxonomy" id="1121424"/>
    <lineage>
        <taxon>Bacteria</taxon>
        <taxon>Bacillati</taxon>
        <taxon>Bacillota</taxon>
        <taxon>Clostridia</taxon>
        <taxon>Eubacteriales</taxon>
        <taxon>Desulfallaceae</taxon>
        <taxon>Desulfotruncus</taxon>
    </lineage>
</organism>
<dbReference type="STRING" id="341036.SAMN05660649_01097"/>
<dbReference type="OrthoDB" id="6196741at2"/>
<evidence type="ECO:0000313" key="3">
    <source>
        <dbReference type="Proteomes" id="UP000199337"/>
    </source>
</evidence>
<dbReference type="InterPro" id="IPR012349">
    <property type="entry name" value="Split_barrel_FMN-bd"/>
</dbReference>
<dbReference type="RefSeq" id="WP_092469491.1">
    <property type="nucleotide sequence ID" value="NZ_FOOX01000003.1"/>
</dbReference>
<dbReference type="InterPro" id="IPR011576">
    <property type="entry name" value="Pyridox_Oxase_N"/>
</dbReference>
<name>A0A1I2Q6P2_9FIRM</name>
<dbReference type="SUPFAM" id="SSF50475">
    <property type="entry name" value="FMN-binding split barrel"/>
    <property type="match status" value="1"/>
</dbReference>
<dbReference type="Proteomes" id="UP000199337">
    <property type="component" value="Unassembled WGS sequence"/>
</dbReference>
<dbReference type="PANTHER" id="PTHR40660">
    <property type="entry name" value="5'-PHOSPHATE OXIDASE PUTATIVE DOMAIN-CONTAINING PROTEIN-RELATED"/>
    <property type="match status" value="1"/>
</dbReference>
<dbReference type="AlphaFoldDB" id="A0A1I2Q6P2"/>
<proteinExistence type="predicted"/>
<accession>A0A1I2Q6P2</accession>
<protein>
    <recommendedName>
        <fullName evidence="1">Pyridoxamine 5'-phosphate oxidase N-terminal domain-containing protein</fullName>
    </recommendedName>
</protein>
<sequence>MVLISQEMKEMVTQNQCFIATVDSNGVPSVAPKGSTTVLDDNTIAFAEIVGKKTYNNIQNNHNVAVVVADRNSLAGYRFCGNAELVTSGPVYDLFCENLHRLRLPDPLAVVKINVKEIYDMSIKNPGGKIA</sequence>
<keyword evidence="3" id="KW-1185">Reference proteome</keyword>
<gene>
    <name evidence="2" type="ORF">SAMN05660649_01097</name>
</gene>
<evidence type="ECO:0000313" key="2">
    <source>
        <dbReference type="EMBL" id="SFG24042.1"/>
    </source>
</evidence>
<dbReference type="Gene3D" id="2.30.110.10">
    <property type="entry name" value="Electron Transport, Fmn-binding Protein, Chain A"/>
    <property type="match status" value="1"/>
</dbReference>
<feature type="domain" description="Pyridoxamine 5'-phosphate oxidase N-terminal" evidence="1">
    <location>
        <begin position="5"/>
        <end position="121"/>
    </location>
</feature>
<dbReference type="PANTHER" id="PTHR40660:SF1">
    <property type="entry name" value="5'-PHOSPHATE OXIDASE PUTATIVE DOMAIN-CONTAINING PROTEIN-RELATED"/>
    <property type="match status" value="1"/>
</dbReference>
<dbReference type="Pfam" id="PF01243">
    <property type="entry name" value="PNPOx_N"/>
    <property type="match status" value="1"/>
</dbReference>